<comment type="caution">
    <text evidence="2">The sequence shown here is derived from an EMBL/GenBank/DDBJ whole genome shotgun (WGS) entry which is preliminary data.</text>
</comment>
<feature type="domain" description="Cyclic nucleotide-binding" evidence="1">
    <location>
        <begin position="8"/>
        <end position="67"/>
    </location>
</feature>
<dbReference type="AlphaFoldDB" id="A0A178MQG5"/>
<evidence type="ECO:0000313" key="3">
    <source>
        <dbReference type="Proteomes" id="UP000078428"/>
    </source>
</evidence>
<dbReference type="Gene3D" id="2.60.120.10">
    <property type="entry name" value="Jelly Rolls"/>
    <property type="match status" value="1"/>
</dbReference>
<keyword evidence="2" id="KW-0808">Transferase</keyword>
<name>A0A178MQG5_9PROT</name>
<keyword evidence="2" id="KW-0418">Kinase</keyword>
<organism evidence="2 3">
    <name type="scientific">Paramagnetospirillum marisnigri</name>
    <dbReference type="NCBI Taxonomy" id="1285242"/>
    <lineage>
        <taxon>Bacteria</taxon>
        <taxon>Pseudomonadati</taxon>
        <taxon>Pseudomonadota</taxon>
        <taxon>Alphaproteobacteria</taxon>
        <taxon>Rhodospirillales</taxon>
        <taxon>Magnetospirillaceae</taxon>
        <taxon>Paramagnetospirillum</taxon>
    </lineage>
</organism>
<dbReference type="CDD" id="cd00038">
    <property type="entry name" value="CAP_ED"/>
    <property type="match status" value="1"/>
</dbReference>
<dbReference type="InterPro" id="IPR018490">
    <property type="entry name" value="cNMP-bd_dom_sf"/>
</dbReference>
<dbReference type="RefSeq" id="WP_068492831.1">
    <property type="nucleotide sequence ID" value="NZ_LWQT01000055.1"/>
</dbReference>
<dbReference type="GO" id="GO:0016301">
    <property type="term" value="F:kinase activity"/>
    <property type="evidence" value="ECO:0007669"/>
    <property type="project" value="UniProtKB-KW"/>
</dbReference>
<keyword evidence="3" id="KW-1185">Reference proteome</keyword>
<dbReference type="InterPro" id="IPR000595">
    <property type="entry name" value="cNMP-bd_dom"/>
</dbReference>
<proteinExistence type="predicted"/>
<dbReference type="SUPFAM" id="SSF51206">
    <property type="entry name" value="cAMP-binding domain-like"/>
    <property type="match status" value="1"/>
</dbReference>
<dbReference type="Pfam" id="PF00027">
    <property type="entry name" value="cNMP_binding"/>
    <property type="match status" value="1"/>
</dbReference>
<sequence length="195" mass="21347">MAADWKPLLAGITSQHLDLAAGKRLFKAGAEARSLFHVEQGSITLSRHGVVLHRVEAGALVAETSLFAPRYDCDAVAESDCHLEEFPKAAVLLHLSAHPQIALAFTAFLARQARLARGLLEVIRLKGARERTMAYLTVKGAADAVITLDRPLMEVASRIGLTHEAFYRTLKVLETEGRLARPGKRSFRLITQDGQ</sequence>
<gene>
    <name evidence="2" type="ORF">A6A04_02840</name>
</gene>
<dbReference type="EMBL" id="LWQT01000055">
    <property type="protein sequence ID" value="OAN50348.1"/>
    <property type="molecule type" value="Genomic_DNA"/>
</dbReference>
<dbReference type="PROSITE" id="PS50042">
    <property type="entry name" value="CNMP_BINDING_3"/>
    <property type="match status" value="1"/>
</dbReference>
<dbReference type="Proteomes" id="UP000078428">
    <property type="component" value="Unassembled WGS sequence"/>
</dbReference>
<dbReference type="InterPro" id="IPR014710">
    <property type="entry name" value="RmlC-like_jellyroll"/>
</dbReference>
<reference evidence="2 3" key="1">
    <citation type="submission" date="2016-04" db="EMBL/GenBank/DDBJ databases">
        <title>Draft genome sequence of freshwater magnetotactic bacteria Magnetospirillum marisnigri SP-1 and Magnetospirillum moscoviense BB-1.</title>
        <authorList>
            <person name="Koziaeva V."/>
            <person name="Dziuba M.V."/>
            <person name="Ivanov T.M."/>
            <person name="Kuznetsov B."/>
            <person name="Grouzdev D.S."/>
        </authorList>
    </citation>
    <scope>NUCLEOTIDE SEQUENCE [LARGE SCALE GENOMIC DNA]</scope>
    <source>
        <strain evidence="2 3">SP-1</strain>
    </source>
</reference>
<protein>
    <submittedName>
        <fullName evidence="2">Protein kinase</fullName>
    </submittedName>
</protein>
<dbReference type="STRING" id="1285242.A6A04_02840"/>
<accession>A0A178MQG5</accession>
<evidence type="ECO:0000259" key="1">
    <source>
        <dbReference type="PROSITE" id="PS50042"/>
    </source>
</evidence>
<evidence type="ECO:0000313" key="2">
    <source>
        <dbReference type="EMBL" id="OAN50348.1"/>
    </source>
</evidence>
<dbReference type="OrthoDB" id="571714at2"/>